<protein>
    <recommendedName>
        <fullName evidence="1">DUF7770 domain-containing protein</fullName>
    </recommendedName>
</protein>
<name>A0AA38VW79_9PEZI</name>
<sequence>MGNCCSGQEAEDSPGNHELSEVNTINFVNDEAWIRRPDLVVTQIHFVAATLLQNGGNHWNMHLQTSKDESVKIDLEPSAWPGPFQHGYLGRLDISRRSYAITRHRHHCVTVPARPGVAAVSFLKAIVNADNHRYEFTQAGRGCTGWMRDQFFLFVQQGLLQPGYERQIEEAMTQEWNRGRATRPWPVTQGYYLRDLNAGGGNRRRRRQRQR</sequence>
<comment type="caution">
    <text evidence="2">The sequence shown here is derived from an EMBL/GenBank/DDBJ whole genome shotgun (WGS) entry which is preliminary data.</text>
</comment>
<evidence type="ECO:0000313" key="2">
    <source>
        <dbReference type="EMBL" id="KAJ9155573.1"/>
    </source>
</evidence>
<dbReference type="AlphaFoldDB" id="A0AA38VW79"/>
<dbReference type="EMBL" id="JANBVO010000003">
    <property type="protein sequence ID" value="KAJ9155573.1"/>
    <property type="molecule type" value="Genomic_DNA"/>
</dbReference>
<keyword evidence="3" id="KW-1185">Reference proteome</keyword>
<evidence type="ECO:0000259" key="1">
    <source>
        <dbReference type="Pfam" id="PF24968"/>
    </source>
</evidence>
<reference evidence="2" key="1">
    <citation type="submission" date="2022-07" db="EMBL/GenBank/DDBJ databases">
        <title>Fungi with potential for degradation of polypropylene.</title>
        <authorList>
            <person name="Gostincar C."/>
        </authorList>
    </citation>
    <scope>NUCLEOTIDE SEQUENCE</scope>
    <source>
        <strain evidence="2">EXF-13308</strain>
    </source>
</reference>
<organism evidence="2 3">
    <name type="scientific">Pleurostoma richardsiae</name>
    <dbReference type="NCBI Taxonomy" id="41990"/>
    <lineage>
        <taxon>Eukaryota</taxon>
        <taxon>Fungi</taxon>
        <taxon>Dikarya</taxon>
        <taxon>Ascomycota</taxon>
        <taxon>Pezizomycotina</taxon>
        <taxon>Sordariomycetes</taxon>
        <taxon>Sordariomycetidae</taxon>
        <taxon>Calosphaeriales</taxon>
        <taxon>Pleurostomataceae</taxon>
        <taxon>Pleurostoma</taxon>
    </lineage>
</organism>
<dbReference type="Proteomes" id="UP001174694">
    <property type="component" value="Unassembled WGS sequence"/>
</dbReference>
<accession>A0AA38VW79</accession>
<dbReference type="InterPro" id="IPR056672">
    <property type="entry name" value="DUF7770"/>
</dbReference>
<dbReference type="Pfam" id="PF24968">
    <property type="entry name" value="DUF7770"/>
    <property type="match status" value="1"/>
</dbReference>
<feature type="domain" description="DUF7770" evidence="1">
    <location>
        <begin position="44"/>
        <end position="192"/>
    </location>
</feature>
<evidence type="ECO:0000313" key="3">
    <source>
        <dbReference type="Proteomes" id="UP001174694"/>
    </source>
</evidence>
<proteinExistence type="predicted"/>
<gene>
    <name evidence="2" type="ORF">NKR23_g1754</name>
</gene>